<dbReference type="eggNOG" id="KOG2441">
    <property type="taxonomic scope" value="Eukaryota"/>
</dbReference>
<dbReference type="Pfam" id="PF02731">
    <property type="entry name" value="SKIP_SNW"/>
    <property type="match status" value="1"/>
</dbReference>
<accession>A0A087HN30</accession>
<dbReference type="Gramene" id="KFK43532">
    <property type="protein sequence ID" value="KFK43532"/>
    <property type="gene ID" value="AALP_AA1G138800"/>
</dbReference>
<proteinExistence type="inferred from homology"/>
<evidence type="ECO:0000259" key="2">
    <source>
        <dbReference type="Pfam" id="PF02731"/>
    </source>
</evidence>
<feature type="domain" description="SKI-interacting protein SKIP SNW" evidence="2">
    <location>
        <begin position="34"/>
        <end position="165"/>
    </location>
</feature>
<dbReference type="InterPro" id="IPR017862">
    <property type="entry name" value="SKI-int_prot_SKIP"/>
</dbReference>
<dbReference type="GO" id="GO:0005681">
    <property type="term" value="C:spliceosomal complex"/>
    <property type="evidence" value="ECO:0007669"/>
    <property type="project" value="InterPro"/>
</dbReference>
<dbReference type="AlphaFoldDB" id="A0A087HN30"/>
<organism evidence="3 4">
    <name type="scientific">Arabis alpina</name>
    <name type="common">Alpine rock-cress</name>
    <dbReference type="NCBI Taxonomy" id="50452"/>
    <lineage>
        <taxon>Eukaryota</taxon>
        <taxon>Viridiplantae</taxon>
        <taxon>Streptophyta</taxon>
        <taxon>Embryophyta</taxon>
        <taxon>Tracheophyta</taxon>
        <taxon>Spermatophyta</taxon>
        <taxon>Magnoliopsida</taxon>
        <taxon>eudicotyledons</taxon>
        <taxon>Gunneridae</taxon>
        <taxon>Pentapetalae</taxon>
        <taxon>rosids</taxon>
        <taxon>malvids</taxon>
        <taxon>Brassicales</taxon>
        <taxon>Brassicaceae</taxon>
        <taxon>Arabideae</taxon>
        <taxon>Arabis</taxon>
    </lineage>
</organism>
<sequence length="169" mass="19561">MTSRKVLVPPEEKPTSSTFYNHSNDPWFKDRSIEPSDITRMVETPVDLLEPPKSKHKRVPKAFGSLPVHAVYSSPRPVTIKNQQDWNIPPCVSNWENLEGYEIPLTKRLKAYNGRGIYDFVNLEINNNFAKVSNVLNEADQRAREAISMRLEMQKEMEMMKEKREGDKA</sequence>
<evidence type="ECO:0000256" key="1">
    <source>
        <dbReference type="ARBA" id="ARBA00010197"/>
    </source>
</evidence>
<dbReference type="GO" id="GO:0000398">
    <property type="term" value="P:mRNA splicing, via spliceosome"/>
    <property type="evidence" value="ECO:0007669"/>
    <property type="project" value="InterPro"/>
</dbReference>
<dbReference type="EMBL" id="CM002869">
    <property type="protein sequence ID" value="KFK43532.1"/>
    <property type="molecule type" value="Genomic_DNA"/>
</dbReference>
<keyword evidence="4" id="KW-1185">Reference proteome</keyword>
<comment type="similarity">
    <text evidence="1">Belongs to the SNW family.</text>
</comment>
<dbReference type="PANTHER" id="PTHR12096">
    <property type="entry name" value="NUCLEAR PROTEIN SKIP-RELATED"/>
    <property type="match status" value="1"/>
</dbReference>
<name>A0A087HN30_ARAAL</name>
<reference evidence="4" key="1">
    <citation type="journal article" date="2015" name="Nat. Plants">
        <title>Genome expansion of Arabis alpina linked with retrotransposition and reduced symmetric DNA methylation.</title>
        <authorList>
            <person name="Willing E.M."/>
            <person name="Rawat V."/>
            <person name="Mandakova T."/>
            <person name="Maumus F."/>
            <person name="James G.V."/>
            <person name="Nordstroem K.J."/>
            <person name="Becker C."/>
            <person name="Warthmann N."/>
            <person name="Chica C."/>
            <person name="Szarzynska B."/>
            <person name="Zytnicki M."/>
            <person name="Albani M.C."/>
            <person name="Kiefer C."/>
            <person name="Bergonzi S."/>
            <person name="Castaings L."/>
            <person name="Mateos J.L."/>
            <person name="Berns M.C."/>
            <person name="Bujdoso N."/>
            <person name="Piofczyk T."/>
            <person name="de Lorenzo L."/>
            <person name="Barrero-Sicilia C."/>
            <person name="Mateos I."/>
            <person name="Piednoel M."/>
            <person name="Hagmann J."/>
            <person name="Chen-Min-Tao R."/>
            <person name="Iglesias-Fernandez R."/>
            <person name="Schuster S.C."/>
            <person name="Alonso-Blanco C."/>
            <person name="Roudier F."/>
            <person name="Carbonero P."/>
            <person name="Paz-Ares J."/>
            <person name="Davis S.J."/>
            <person name="Pecinka A."/>
            <person name="Quesneville H."/>
            <person name="Colot V."/>
            <person name="Lysak M.A."/>
            <person name="Weigel D."/>
            <person name="Coupland G."/>
            <person name="Schneeberger K."/>
        </authorList>
    </citation>
    <scope>NUCLEOTIDE SEQUENCE [LARGE SCALE GENOMIC DNA]</scope>
    <source>
        <strain evidence="4">cv. Pajares</strain>
    </source>
</reference>
<evidence type="ECO:0000313" key="3">
    <source>
        <dbReference type="EMBL" id="KFK43532.1"/>
    </source>
</evidence>
<dbReference type="InterPro" id="IPR004015">
    <property type="entry name" value="SKI-int_prot_SKIP_SNW-dom"/>
</dbReference>
<protein>
    <recommendedName>
        <fullName evidence="2">SKI-interacting protein SKIP SNW domain-containing protein</fullName>
    </recommendedName>
</protein>
<gene>
    <name evidence="3" type="ordered locus">AALP_Aa1g138800</name>
</gene>
<dbReference type="Proteomes" id="UP000029120">
    <property type="component" value="Chromosome 1"/>
</dbReference>
<dbReference type="OrthoDB" id="10266404at2759"/>
<evidence type="ECO:0000313" key="4">
    <source>
        <dbReference type="Proteomes" id="UP000029120"/>
    </source>
</evidence>